<dbReference type="Gene3D" id="1.10.3860.10">
    <property type="entry name" value="Sodium:dicarboxylate symporter"/>
    <property type="match status" value="1"/>
</dbReference>
<protein>
    <submittedName>
        <fullName evidence="7">C4-dicarboxylate transport protein</fullName>
    </submittedName>
</protein>
<keyword evidence="2" id="KW-0813">Transport</keyword>
<dbReference type="Pfam" id="PF00375">
    <property type="entry name" value="SDF"/>
    <property type="match status" value="1"/>
</dbReference>
<evidence type="ECO:0000256" key="1">
    <source>
        <dbReference type="ARBA" id="ARBA00004141"/>
    </source>
</evidence>
<comment type="subcellular location">
    <subcellularLocation>
        <location evidence="1">Membrane</location>
        <topology evidence="1">Multi-pass membrane protein</topology>
    </subcellularLocation>
</comment>
<feature type="transmembrane region" description="Helical" evidence="6">
    <location>
        <begin position="38"/>
        <end position="56"/>
    </location>
</feature>
<organism evidence="7 8">
    <name type="scientific">Candidatus Bandiella euplotis</name>
    <dbReference type="NCBI Taxonomy" id="1664265"/>
    <lineage>
        <taxon>Bacteria</taxon>
        <taxon>Pseudomonadati</taxon>
        <taxon>Pseudomonadota</taxon>
        <taxon>Alphaproteobacteria</taxon>
        <taxon>Rickettsiales</taxon>
        <taxon>Candidatus Midichloriaceae</taxon>
        <taxon>Candidatus Bandiella</taxon>
    </lineage>
</organism>
<keyword evidence="8" id="KW-1185">Reference proteome</keyword>
<dbReference type="Proteomes" id="UP001327219">
    <property type="component" value="Chromosome"/>
</dbReference>
<name>A0ABZ0ULA2_9RICK</name>
<dbReference type="PRINTS" id="PR00173">
    <property type="entry name" value="EDTRNSPORT"/>
</dbReference>
<keyword evidence="4 6" id="KW-1133">Transmembrane helix</keyword>
<keyword evidence="5 6" id="KW-0472">Membrane</keyword>
<sequence length="455" mass="49453">MHNYSTCNLFQADIECRRIRDAIKIYNMTNKKRVHQQLYFWLLLAIVAGGLCGYFAPDFATKLQPIYQGFIKLIKAFIAPVIFCSIISGFVSGLDHFGDKPKIGMLSLKTIVYFEVMAFISLLLGIFAADILKPGVGLNIDPRILDTSINDKIISPVADAKFDIVDFLLHIIPDSVVGAFVNNNFLQVLLVAVLFGIALNALGKKAKPLSDIIVITNHTLFKLIKMIVKLAPIAAFGSVAFTIGKYGVAVFANLFGMILALYLTSAFFILIILGGICWLYGINYIRFIKYIGPDILLVFSASSSEVGLPSLIKKLEDLGCTEKTTSIVVSSGYSFNLDGTNIYITMAVLFLAQALNIDLSWYDKLILFSIAMITGKGAAGVTGSGFITLASTLTLFPIIPLSGLALILAIDQLASICRAITNYIGNGVAVLIVSIWTKEIDGKKINQALASIEAD</sequence>
<gene>
    <name evidence="7" type="ORF">Bandiella_01030</name>
</gene>
<dbReference type="EMBL" id="CP110820">
    <property type="protein sequence ID" value="WPX96896.1"/>
    <property type="molecule type" value="Genomic_DNA"/>
</dbReference>
<feature type="transmembrane region" description="Helical" evidence="6">
    <location>
        <begin position="223"/>
        <end position="243"/>
    </location>
</feature>
<feature type="transmembrane region" description="Helical" evidence="6">
    <location>
        <begin position="76"/>
        <end position="98"/>
    </location>
</feature>
<evidence type="ECO:0000256" key="5">
    <source>
        <dbReference type="ARBA" id="ARBA00023136"/>
    </source>
</evidence>
<dbReference type="RefSeq" id="WP_323732582.1">
    <property type="nucleotide sequence ID" value="NZ_CP110820.1"/>
</dbReference>
<reference evidence="7 8" key="1">
    <citation type="submission" date="2022-11" db="EMBL/GenBank/DDBJ databases">
        <title>Host association and intracellularity evolved multiple times independently in the Rickettsiales.</title>
        <authorList>
            <person name="Castelli M."/>
            <person name="Nardi T."/>
            <person name="Gammuto L."/>
            <person name="Bellinzona G."/>
            <person name="Sabaneyeva E."/>
            <person name="Potekhin A."/>
            <person name="Serra V."/>
            <person name="Petroni G."/>
            <person name="Sassera D."/>
        </authorList>
    </citation>
    <scope>NUCLEOTIDE SEQUENCE [LARGE SCALE GENOMIC DNA]</scope>
    <source>
        <strain evidence="7 8">NDG2</strain>
    </source>
</reference>
<feature type="transmembrane region" description="Helical" evidence="6">
    <location>
        <begin position="110"/>
        <end position="129"/>
    </location>
</feature>
<feature type="transmembrane region" description="Helical" evidence="6">
    <location>
        <begin position="393"/>
        <end position="410"/>
    </location>
</feature>
<dbReference type="InterPro" id="IPR036458">
    <property type="entry name" value="Na:dicarbo_symporter_sf"/>
</dbReference>
<dbReference type="PANTHER" id="PTHR42865:SF1">
    <property type="entry name" value="AEROBIC C4-DICARBOXYLATE TRANSPORT PROTEIN"/>
    <property type="match status" value="1"/>
</dbReference>
<evidence type="ECO:0000256" key="4">
    <source>
        <dbReference type="ARBA" id="ARBA00022989"/>
    </source>
</evidence>
<dbReference type="InterPro" id="IPR001991">
    <property type="entry name" value="Na-dicarboxylate_symporter"/>
</dbReference>
<evidence type="ECO:0000256" key="2">
    <source>
        <dbReference type="ARBA" id="ARBA00022448"/>
    </source>
</evidence>
<dbReference type="PANTHER" id="PTHR42865">
    <property type="entry name" value="PROTON/GLUTAMATE-ASPARTATE SYMPORTER"/>
    <property type="match status" value="1"/>
</dbReference>
<dbReference type="SUPFAM" id="SSF118215">
    <property type="entry name" value="Proton glutamate symport protein"/>
    <property type="match status" value="1"/>
</dbReference>
<proteinExistence type="predicted"/>
<evidence type="ECO:0000313" key="8">
    <source>
        <dbReference type="Proteomes" id="UP001327219"/>
    </source>
</evidence>
<feature type="transmembrane region" description="Helical" evidence="6">
    <location>
        <begin position="185"/>
        <end position="202"/>
    </location>
</feature>
<accession>A0ABZ0ULA2</accession>
<evidence type="ECO:0000313" key="7">
    <source>
        <dbReference type="EMBL" id="WPX96896.1"/>
    </source>
</evidence>
<evidence type="ECO:0000256" key="3">
    <source>
        <dbReference type="ARBA" id="ARBA00022692"/>
    </source>
</evidence>
<keyword evidence="3 6" id="KW-0812">Transmembrane</keyword>
<feature type="transmembrane region" description="Helical" evidence="6">
    <location>
        <begin position="365"/>
        <end position="387"/>
    </location>
</feature>
<feature type="transmembrane region" description="Helical" evidence="6">
    <location>
        <begin position="255"/>
        <end position="280"/>
    </location>
</feature>
<evidence type="ECO:0000256" key="6">
    <source>
        <dbReference type="SAM" id="Phobius"/>
    </source>
</evidence>